<evidence type="ECO:0000256" key="7">
    <source>
        <dbReference type="ARBA" id="ARBA00022692"/>
    </source>
</evidence>
<dbReference type="EMBL" id="JBDFQZ010000005">
    <property type="protein sequence ID" value="KAK9727200.1"/>
    <property type="molecule type" value="Genomic_DNA"/>
</dbReference>
<comment type="similarity">
    <text evidence="3">In the C-terminal section; belongs to the protein kinase superfamily. Ser/Thr protein kinase family.</text>
</comment>
<evidence type="ECO:0000256" key="4">
    <source>
        <dbReference type="ARBA" id="ARBA00012513"/>
    </source>
</evidence>
<keyword evidence="5" id="KW-0723">Serine/threonine-protein kinase</keyword>
<reference evidence="20" key="1">
    <citation type="submission" date="2024-03" db="EMBL/GenBank/DDBJ databases">
        <title>WGS assembly of Saponaria officinalis var. Norfolk2.</title>
        <authorList>
            <person name="Jenkins J."/>
            <person name="Shu S."/>
            <person name="Grimwood J."/>
            <person name="Barry K."/>
            <person name="Goodstein D."/>
            <person name="Schmutz J."/>
            <person name="Leebens-Mack J."/>
            <person name="Osbourn A."/>
        </authorList>
    </citation>
    <scope>NUCLEOTIDE SEQUENCE [LARGE SCALE GENOMIC DNA]</scope>
    <source>
        <strain evidence="20">JIC</strain>
    </source>
</reference>
<proteinExistence type="inferred from homology"/>
<dbReference type="PROSITE" id="PS00108">
    <property type="entry name" value="PROTEIN_KINASE_ST"/>
    <property type="match status" value="1"/>
</dbReference>
<keyword evidence="12" id="KW-0067">ATP-binding</keyword>
<comment type="subcellular location">
    <subcellularLocation>
        <location evidence="1">Membrane</location>
        <topology evidence="1">Single-pass type I membrane protein</topology>
    </subcellularLocation>
</comment>
<evidence type="ECO:0000256" key="14">
    <source>
        <dbReference type="ARBA" id="ARBA00023136"/>
    </source>
</evidence>
<dbReference type="InterPro" id="IPR000719">
    <property type="entry name" value="Prot_kinase_dom"/>
</dbReference>
<keyword evidence="6" id="KW-0808">Transferase</keyword>
<keyword evidence="10" id="KW-0547">Nucleotide-binding</keyword>
<evidence type="ECO:0000256" key="12">
    <source>
        <dbReference type="ARBA" id="ARBA00022840"/>
    </source>
</evidence>
<evidence type="ECO:0000256" key="5">
    <source>
        <dbReference type="ARBA" id="ARBA00022527"/>
    </source>
</evidence>
<dbReference type="PROSITE" id="PS50011">
    <property type="entry name" value="PROTEIN_KINASE_DOM"/>
    <property type="match status" value="1"/>
</dbReference>
<dbReference type="SMART" id="SM00220">
    <property type="entry name" value="S_TKc"/>
    <property type="match status" value="1"/>
</dbReference>
<sequence>MVASKFNFVISVYFFTLPFTTSTITLKQFTYNGFKQTELRLDGSATVHPNGLLQLTNTSKQIKARIIDPVPLQFVSSSSHSFSTAFVFSIYPEKKAASGQGIAFFLAPSMDFNATTVGNFSDDIFSVEIDTQENLEFQDIDSDHVGINVNNLQSIASASAGNFSEAEARNKSLKLTSAKPMQIWIDYDDIDMVVEVTLAPLSLPRPSKPLLSTRVNLSQVVGLVSSTSPSASSHYVLGWSFSQGRNAQARSLDLSKLPTLPRLKNTKQKLSTIPLIMMILTSLLLIAIGFRVYLRWKKNFEEILEDWEQEYTFQRFSYKNLYKATEGFNKELLGIGGFNKKVYKGKLPCTNVEVAVKKVYHSSTHMREFVAEIACLAKLRHRNLVQLLGYCRRKRELFLVYDYMLNGSLDKHLYNHEATKNLSWSTRFKIIKDVAYALVYLHEECEQVIVHRDVKPSNVLLDTNMNARLGDFGLARLYDHGANPQTTHVVGTVGYLAPELIRRGKASTVTDVYSFGITILEIACGRSPVTIEVGKEWNLLDFVYDCWVRGVIIEASDSRLVGNYVLEEMEMVLKLGMLCSHPRPETRPKMRQVMEFLDGNFTLPEMSSPYNAKKMALSISTSDILPSSSGVDVDCRST</sequence>
<evidence type="ECO:0000256" key="11">
    <source>
        <dbReference type="ARBA" id="ARBA00022777"/>
    </source>
</evidence>
<evidence type="ECO:0000256" key="15">
    <source>
        <dbReference type="ARBA" id="ARBA00023170"/>
    </source>
</evidence>
<dbReference type="GO" id="GO:0016020">
    <property type="term" value="C:membrane"/>
    <property type="evidence" value="ECO:0007669"/>
    <property type="project" value="UniProtKB-SubCell"/>
</dbReference>
<dbReference type="Pfam" id="PF00139">
    <property type="entry name" value="Lectin_legB"/>
    <property type="match status" value="1"/>
</dbReference>
<evidence type="ECO:0000256" key="9">
    <source>
        <dbReference type="ARBA" id="ARBA00022734"/>
    </source>
</evidence>
<keyword evidence="13 18" id="KW-1133">Transmembrane helix</keyword>
<evidence type="ECO:0000256" key="10">
    <source>
        <dbReference type="ARBA" id="ARBA00022741"/>
    </source>
</evidence>
<dbReference type="CDD" id="cd14066">
    <property type="entry name" value="STKc_IRAK"/>
    <property type="match status" value="1"/>
</dbReference>
<dbReference type="Pfam" id="PF00069">
    <property type="entry name" value="Pkinase"/>
    <property type="match status" value="1"/>
</dbReference>
<dbReference type="InterPro" id="IPR001220">
    <property type="entry name" value="Legume_lectin_dom"/>
</dbReference>
<accession>A0AAW1L2Q7</accession>
<dbReference type="Gene3D" id="2.60.120.200">
    <property type="match status" value="1"/>
</dbReference>
<evidence type="ECO:0000256" key="13">
    <source>
        <dbReference type="ARBA" id="ARBA00022989"/>
    </source>
</evidence>
<evidence type="ECO:0000256" key="16">
    <source>
        <dbReference type="ARBA" id="ARBA00047899"/>
    </source>
</evidence>
<comment type="caution">
    <text evidence="20">The sequence shown here is derived from an EMBL/GenBank/DDBJ whole genome shotgun (WGS) entry which is preliminary data.</text>
</comment>
<keyword evidence="14 18" id="KW-0472">Membrane</keyword>
<keyword evidence="15" id="KW-0675">Receptor</keyword>
<dbReference type="SUPFAM" id="SSF56112">
    <property type="entry name" value="Protein kinase-like (PK-like)"/>
    <property type="match status" value="1"/>
</dbReference>
<dbReference type="InterPro" id="IPR050528">
    <property type="entry name" value="L-type_Lectin-RKs"/>
</dbReference>
<dbReference type="EC" id="2.7.11.1" evidence="4"/>
<keyword evidence="7 18" id="KW-0812">Transmembrane</keyword>
<keyword evidence="8" id="KW-0732">Signal</keyword>
<feature type="transmembrane region" description="Helical" evidence="18">
    <location>
        <begin position="6"/>
        <end position="26"/>
    </location>
</feature>
<dbReference type="InterPro" id="IPR011009">
    <property type="entry name" value="Kinase-like_dom_sf"/>
</dbReference>
<dbReference type="SUPFAM" id="SSF49899">
    <property type="entry name" value="Concanavalin A-like lectins/glucanases"/>
    <property type="match status" value="1"/>
</dbReference>
<dbReference type="Gene3D" id="1.10.510.10">
    <property type="entry name" value="Transferase(Phosphotransferase) domain 1"/>
    <property type="match status" value="1"/>
</dbReference>
<evidence type="ECO:0000259" key="19">
    <source>
        <dbReference type="PROSITE" id="PS50011"/>
    </source>
</evidence>
<evidence type="ECO:0000256" key="6">
    <source>
        <dbReference type="ARBA" id="ARBA00022679"/>
    </source>
</evidence>
<organism evidence="20 21">
    <name type="scientific">Saponaria officinalis</name>
    <name type="common">Common soapwort</name>
    <name type="synonym">Lychnis saponaria</name>
    <dbReference type="NCBI Taxonomy" id="3572"/>
    <lineage>
        <taxon>Eukaryota</taxon>
        <taxon>Viridiplantae</taxon>
        <taxon>Streptophyta</taxon>
        <taxon>Embryophyta</taxon>
        <taxon>Tracheophyta</taxon>
        <taxon>Spermatophyta</taxon>
        <taxon>Magnoliopsida</taxon>
        <taxon>eudicotyledons</taxon>
        <taxon>Gunneridae</taxon>
        <taxon>Pentapetalae</taxon>
        <taxon>Caryophyllales</taxon>
        <taxon>Caryophyllaceae</taxon>
        <taxon>Caryophylleae</taxon>
        <taxon>Saponaria</taxon>
    </lineage>
</organism>
<dbReference type="InterPro" id="IPR013320">
    <property type="entry name" value="ConA-like_dom_sf"/>
</dbReference>
<gene>
    <name evidence="20" type="ORF">RND81_05G264900</name>
</gene>
<dbReference type="Proteomes" id="UP001443914">
    <property type="component" value="Unassembled WGS sequence"/>
</dbReference>
<feature type="domain" description="Protein kinase" evidence="19">
    <location>
        <begin position="327"/>
        <end position="597"/>
    </location>
</feature>
<dbReference type="AlphaFoldDB" id="A0AAW1L2Q7"/>
<feature type="transmembrane region" description="Helical" evidence="18">
    <location>
        <begin position="272"/>
        <end position="294"/>
    </location>
</feature>
<evidence type="ECO:0000256" key="2">
    <source>
        <dbReference type="ARBA" id="ARBA00008536"/>
    </source>
</evidence>
<keyword evidence="11" id="KW-0418">Kinase</keyword>
<evidence type="ECO:0000256" key="3">
    <source>
        <dbReference type="ARBA" id="ARBA00010217"/>
    </source>
</evidence>
<dbReference type="PANTHER" id="PTHR27007">
    <property type="match status" value="1"/>
</dbReference>
<dbReference type="InterPro" id="IPR008271">
    <property type="entry name" value="Ser/Thr_kinase_AS"/>
</dbReference>
<evidence type="ECO:0000256" key="18">
    <source>
        <dbReference type="SAM" id="Phobius"/>
    </source>
</evidence>
<evidence type="ECO:0000313" key="21">
    <source>
        <dbReference type="Proteomes" id="UP001443914"/>
    </source>
</evidence>
<dbReference type="CDD" id="cd06899">
    <property type="entry name" value="lectin_legume_LecRK_Arcelin_ConA"/>
    <property type="match status" value="1"/>
</dbReference>
<dbReference type="Gene3D" id="3.30.200.20">
    <property type="entry name" value="Phosphorylase Kinase, domain 1"/>
    <property type="match status" value="1"/>
</dbReference>
<protein>
    <recommendedName>
        <fullName evidence="4">non-specific serine/threonine protein kinase</fullName>
        <ecNumber evidence="4">2.7.11.1</ecNumber>
    </recommendedName>
</protein>
<evidence type="ECO:0000256" key="1">
    <source>
        <dbReference type="ARBA" id="ARBA00004479"/>
    </source>
</evidence>
<keyword evidence="21" id="KW-1185">Reference proteome</keyword>
<dbReference type="GO" id="GO:0005524">
    <property type="term" value="F:ATP binding"/>
    <property type="evidence" value="ECO:0007669"/>
    <property type="project" value="UniProtKB-KW"/>
</dbReference>
<comment type="similarity">
    <text evidence="2">In the N-terminal section; belongs to the leguminous lectin family.</text>
</comment>
<comment type="catalytic activity">
    <reaction evidence="17">
        <text>L-seryl-[protein] + ATP = O-phospho-L-seryl-[protein] + ADP + H(+)</text>
        <dbReference type="Rhea" id="RHEA:17989"/>
        <dbReference type="Rhea" id="RHEA-COMP:9863"/>
        <dbReference type="Rhea" id="RHEA-COMP:11604"/>
        <dbReference type="ChEBI" id="CHEBI:15378"/>
        <dbReference type="ChEBI" id="CHEBI:29999"/>
        <dbReference type="ChEBI" id="CHEBI:30616"/>
        <dbReference type="ChEBI" id="CHEBI:83421"/>
        <dbReference type="ChEBI" id="CHEBI:456216"/>
        <dbReference type="EC" id="2.7.11.1"/>
    </reaction>
</comment>
<evidence type="ECO:0000313" key="20">
    <source>
        <dbReference type="EMBL" id="KAK9727200.1"/>
    </source>
</evidence>
<comment type="catalytic activity">
    <reaction evidence="16">
        <text>L-threonyl-[protein] + ATP = O-phospho-L-threonyl-[protein] + ADP + H(+)</text>
        <dbReference type="Rhea" id="RHEA:46608"/>
        <dbReference type="Rhea" id="RHEA-COMP:11060"/>
        <dbReference type="Rhea" id="RHEA-COMP:11605"/>
        <dbReference type="ChEBI" id="CHEBI:15378"/>
        <dbReference type="ChEBI" id="CHEBI:30013"/>
        <dbReference type="ChEBI" id="CHEBI:30616"/>
        <dbReference type="ChEBI" id="CHEBI:61977"/>
        <dbReference type="ChEBI" id="CHEBI:456216"/>
        <dbReference type="EC" id="2.7.11.1"/>
    </reaction>
</comment>
<dbReference type="FunFam" id="1.10.510.10:FF:000108">
    <property type="entry name" value="L-type lectin-domain containing receptor kinase S.4"/>
    <property type="match status" value="1"/>
</dbReference>
<dbReference type="GO" id="GO:0030246">
    <property type="term" value="F:carbohydrate binding"/>
    <property type="evidence" value="ECO:0007669"/>
    <property type="project" value="UniProtKB-KW"/>
</dbReference>
<evidence type="ECO:0000256" key="8">
    <source>
        <dbReference type="ARBA" id="ARBA00022729"/>
    </source>
</evidence>
<keyword evidence="9" id="KW-0430">Lectin</keyword>
<name>A0AAW1L2Q7_SAPOF</name>
<evidence type="ECO:0000256" key="17">
    <source>
        <dbReference type="ARBA" id="ARBA00048679"/>
    </source>
</evidence>
<dbReference type="GO" id="GO:0004674">
    <property type="term" value="F:protein serine/threonine kinase activity"/>
    <property type="evidence" value="ECO:0007669"/>
    <property type="project" value="UniProtKB-KW"/>
</dbReference>